<gene>
    <name evidence="2" type="ORF">DIU77_016465</name>
</gene>
<feature type="non-terminal residue" evidence="2">
    <location>
        <position position="1"/>
    </location>
</feature>
<organism evidence="2 3">
    <name type="scientific">Thermocrispum agreste</name>
    <dbReference type="NCBI Taxonomy" id="37925"/>
    <lineage>
        <taxon>Bacteria</taxon>
        <taxon>Bacillati</taxon>
        <taxon>Actinomycetota</taxon>
        <taxon>Actinomycetes</taxon>
        <taxon>Pseudonocardiales</taxon>
        <taxon>Pseudonocardiaceae</taxon>
        <taxon>Thermocrispum</taxon>
    </lineage>
</organism>
<dbReference type="InterPro" id="IPR036928">
    <property type="entry name" value="AS_sf"/>
</dbReference>
<evidence type="ECO:0000259" key="1">
    <source>
        <dbReference type="Pfam" id="PF01425"/>
    </source>
</evidence>
<dbReference type="PANTHER" id="PTHR11895:SF151">
    <property type="entry name" value="GLUTAMYL-TRNA(GLN) AMIDOTRANSFERASE SUBUNIT A"/>
    <property type="match status" value="1"/>
</dbReference>
<protein>
    <submittedName>
        <fullName evidence="2">Amidase family protein</fullName>
    </submittedName>
</protein>
<dbReference type="AlphaFoldDB" id="A0ABD6FLR6"/>
<dbReference type="Gene3D" id="3.90.1300.10">
    <property type="entry name" value="Amidase signature (AS) domain"/>
    <property type="match status" value="1"/>
</dbReference>
<dbReference type="EMBL" id="QGUI02000286">
    <property type="protein sequence ID" value="MFO7193839.1"/>
    <property type="molecule type" value="Genomic_DNA"/>
</dbReference>
<comment type="caution">
    <text evidence="2">The sequence shown here is derived from an EMBL/GenBank/DDBJ whole genome shotgun (WGS) entry which is preliminary data.</text>
</comment>
<sequence>PTYGSVSRYGLVAFSSSLDQAGPCARTVLDAALLHEIIAGHDPLDSTSIDAPVPPVVAAAKQGLDGDLSGVRVGVVKEFQGEGYQPGVLRSFEAAVQQLRDLGAEIVEVSCPHFVYALPAYYLINPSECSSNLARFDAMRYGLRVGDDGTRSAEEVMELSREAGFGAEVKRRIMIGTYALSAGYYDAYYGSAQKVRTLIIRDFESAYEKVDVLVSPTTPTTAFKLGERVDDPMAMYRADLCTIPANLAGNAALSVPSGLSDDDGLPVGLQVMAPALADDRMYRVAAAYEKARDAATGRGVLDQIPEL</sequence>
<dbReference type="InterPro" id="IPR000120">
    <property type="entry name" value="Amidase"/>
</dbReference>
<dbReference type="SUPFAM" id="SSF75304">
    <property type="entry name" value="Amidase signature (AS) enzymes"/>
    <property type="match status" value="1"/>
</dbReference>
<evidence type="ECO:0000313" key="2">
    <source>
        <dbReference type="EMBL" id="MFO7193839.1"/>
    </source>
</evidence>
<dbReference type="Pfam" id="PF01425">
    <property type="entry name" value="Amidase"/>
    <property type="match status" value="1"/>
</dbReference>
<reference evidence="2 3" key="1">
    <citation type="journal article" date="2021" name="BMC Genomics">
        <title>Genome-resolved metagenome and metatranscriptome analyses of thermophilic composting reveal key bacterial players and their metabolic interactions.</title>
        <authorList>
            <person name="Braga L.P.P."/>
            <person name="Pereira R.V."/>
            <person name="Martins L.F."/>
            <person name="Moura L.M.S."/>
            <person name="Sanchez F.B."/>
            <person name="Patane J.S.L."/>
            <person name="da Silva A.M."/>
            <person name="Setubal J.C."/>
        </authorList>
    </citation>
    <scope>NUCLEOTIDE SEQUENCE [LARGE SCALE GENOMIC DNA]</scope>
    <source>
        <strain evidence="2">ZC4RG45</strain>
    </source>
</reference>
<accession>A0ABD6FLR6</accession>
<evidence type="ECO:0000313" key="3">
    <source>
        <dbReference type="Proteomes" id="UP000249324"/>
    </source>
</evidence>
<dbReference type="InterPro" id="IPR023631">
    <property type="entry name" value="Amidase_dom"/>
</dbReference>
<proteinExistence type="predicted"/>
<name>A0ABD6FLR6_9PSEU</name>
<feature type="domain" description="Amidase" evidence="1">
    <location>
        <begin position="1"/>
        <end position="280"/>
    </location>
</feature>
<dbReference type="PANTHER" id="PTHR11895">
    <property type="entry name" value="TRANSAMIDASE"/>
    <property type="match status" value="1"/>
</dbReference>
<dbReference type="Proteomes" id="UP000249324">
    <property type="component" value="Unassembled WGS sequence"/>
</dbReference>